<dbReference type="Gene3D" id="2.130.10.10">
    <property type="entry name" value="YVTN repeat-like/Quinoprotein amine dehydrogenase"/>
    <property type="match status" value="1"/>
</dbReference>
<feature type="domain" description="Pyrrolo-quinoline quinone repeat" evidence="2">
    <location>
        <begin position="387"/>
        <end position="447"/>
    </location>
</feature>
<dbReference type="Proteomes" id="UP001055804">
    <property type="component" value="Unassembled WGS sequence"/>
</dbReference>
<dbReference type="EMBL" id="JAMZFT010000001">
    <property type="protein sequence ID" value="MCP1335626.1"/>
    <property type="molecule type" value="Genomic_DNA"/>
</dbReference>
<dbReference type="InterPro" id="IPR002372">
    <property type="entry name" value="PQQ_rpt_dom"/>
</dbReference>
<feature type="signal peptide" evidence="1">
    <location>
        <begin position="1"/>
        <end position="27"/>
    </location>
</feature>
<sequence>MSPRRLLRLYRPLALALVALPLAGCGAYESIFGGEDEARLEGTRIPVLGTGGGLVADPAVAGTAVRVPPPVAIYDWPQTGVTPGHAVGALAGPSSFDVRWSVNVGDGGGSDTPVLSQPVIVGERIFVKDGEAGVHALARASGSTIWSVDLTPEGERSDTGFGGGLAYDAGRLFVTMPFGFVAALDPQTGNELWRASLGVPMRGAPAAAGGRVYAVTHDNQLYALDQSSGTVLWSYRAIVEPAGLLKTGVPGLRDDLVVAPFGSGEIVGLRPANGAVLWGDTLARTGLVTPLAALSAVAGSPVVEGDRVYAISHGGRFVALDALTGRRIWTIDVAGTEMPWSAGDHLFAVTTEAQVIAVRKADGRIRWVSSLPAFEDPDDREDPIFWSGPVLAGGQLVLTGSDGRLVALSPLDGSIVREADAPASFLAPVVAGDTLYVLGRDGTLAAFR</sequence>
<evidence type="ECO:0000313" key="3">
    <source>
        <dbReference type="EMBL" id="MCP1335626.1"/>
    </source>
</evidence>
<proteinExistence type="predicted"/>
<accession>A0A9J6PHS1</accession>
<name>A0A9J6PHS1_9PROT</name>
<dbReference type="RefSeq" id="WP_269331564.1">
    <property type="nucleotide sequence ID" value="NZ_JAMZFT010000001.1"/>
</dbReference>
<dbReference type="PANTHER" id="PTHR34512">
    <property type="entry name" value="CELL SURFACE PROTEIN"/>
    <property type="match status" value="1"/>
</dbReference>
<gene>
    <name evidence="3" type="ORF">NJQ99_04320</name>
</gene>
<feature type="chain" id="PRO_5039945225" evidence="1">
    <location>
        <begin position="28"/>
        <end position="448"/>
    </location>
</feature>
<protein>
    <submittedName>
        <fullName evidence="3">PQQ-binding-like beta-propeller repeat protein</fullName>
    </submittedName>
</protein>
<keyword evidence="1" id="KW-0732">Signal</keyword>
<evidence type="ECO:0000259" key="2">
    <source>
        <dbReference type="Pfam" id="PF13360"/>
    </source>
</evidence>
<reference evidence="3" key="1">
    <citation type="submission" date="2022-06" db="EMBL/GenBank/DDBJ databases">
        <title>Isolation and Genomics of Futiania mangrovii gen. nov., sp. nov., a Rare and Metabolically-versatile member in the Class Alphaproteobacteria.</title>
        <authorList>
            <person name="Liu L."/>
            <person name="Huang W.-C."/>
            <person name="Pan J."/>
            <person name="Li J."/>
            <person name="Huang Y."/>
            <person name="Du H."/>
            <person name="Liu Y."/>
            <person name="Li M."/>
        </authorList>
    </citation>
    <scope>NUCLEOTIDE SEQUENCE</scope>
    <source>
        <strain evidence="3">FT118</strain>
    </source>
</reference>
<evidence type="ECO:0000313" key="4">
    <source>
        <dbReference type="Proteomes" id="UP001055804"/>
    </source>
</evidence>
<dbReference type="SUPFAM" id="SSF50998">
    <property type="entry name" value="Quinoprotein alcohol dehydrogenase-like"/>
    <property type="match status" value="1"/>
</dbReference>
<comment type="caution">
    <text evidence="3">The sequence shown here is derived from an EMBL/GenBank/DDBJ whole genome shotgun (WGS) entry which is preliminary data.</text>
</comment>
<dbReference type="Pfam" id="PF13360">
    <property type="entry name" value="PQQ_2"/>
    <property type="match status" value="2"/>
</dbReference>
<dbReference type="InterPro" id="IPR015943">
    <property type="entry name" value="WD40/YVTN_repeat-like_dom_sf"/>
</dbReference>
<organism evidence="3 4">
    <name type="scientific">Futiania mangrovi</name>
    <dbReference type="NCBI Taxonomy" id="2959716"/>
    <lineage>
        <taxon>Bacteria</taxon>
        <taxon>Pseudomonadati</taxon>
        <taxon>Pseudomonadota</taxon>
        <taxon>Alphaproteobacteria</taxon>
        <taxon>Futianiales</taxon>
        <taxon>Futianiaceae</taxon>
        <taxon>Futiania</taxon>
    </lineage>
</organism>
<dbReference type="InterPro" id="IPR018391">
    <property type="entry name" value="PQQ_b-propeller_rpt"/>
</dbReference>
<keyword evidence="4" id="KW-1185">Reference proteome</keyword>
<evidence type="ECO:0000256" key="1">
    <source>
        <dbReference type="SAM" id="SignalP"/>
    </source>
</evidence>
<feature type="domain" description="Pyrrolo-quinoline quinone repeat" evidence="2">
    <location>
        <begin position="132"/>
        <end position="367"/>
    </location>
</feature>
<dbReference type="SMART" id="SM00564">
    <property type="entry name" value="PQQ"/>
    <property type="match status" value="6"/>
</dbReference>
<dbReference type="PANTHER" id="PTHR34512:SF30">
    <property type="entry name" value="OUTER MEMBRANE PROTEIN ASSEMBLY FACTOR BAMB"/>
    <property type="match status" value="1"/>
</dbReference>
<dbReference type="InterPro" id="IPR011047">
    <property type="entry name" value="Quinoprotein_ADH-like_sf"/>
</dbReference>
<dbReference type="AlphaFoldDB" id="A0A9J6PHS1"/>